<feature type="domain" description="Transposase IS110-like N-terminal" evidence="1">
    <location>
        <begin position="4"/>
        <end position="82"/>
    </location>
</feature>
<protein>
    <submittedName>
        <fullName evidence="2">Transposase</fullName>
    </submittedName>
</protein>
<dbReference type="InterPro" id="IPR002525">
    <property type="entry name" value="Transp_IS110-like_N"/>
</dbReference>
<proteinExistence type="predicted"/>
<dbReference type="OrthoDB" id="964423at2"/>
<reference evidence="2 3" key="1">
    <citation type="submission" date="2018-10" db="EMBL/GenBank/DDBJ databases">
        <title>Genomic Encyclopedia of Archaeal and Bacterial Type Strains, Phase II (KMG-II): from individual species to whole genera.</title>
        <authorList>
            <person name="Goeker M."/>
        </authorList>
    </citation>
    <scope>NUCLEOTIDE SEQUENCE [LARGE SCALE GENOMIC DNA]</scope>
    <source>
        <strain evidence="2 3">DSM 14219</strain>
    </source>
</reference>
<gene>
    <name evidence="2" type="ORF">BCF58_0961</name>
</gene>
<organism evidence="2 3">
    <name type="scientific">Chryseobacterium defluvii</name>
    <dbReference type="NCBI Taxonomy" id="160396"/>
    <lineage>
        <taxon>Bacteria</taxon>
        <taxon>Pseudomonadati</taxon>
        <taxon>Bacteroidota</taxon>
        <taxon>Flavobacteriia</taxon>
        <taxon>Flavobacteriales</taxon>
        <taxon>Weeksellaceae</taxon>
        <taxon>Chryseobacterium group</taxon>
        <taxon>Chryseobacterium</taxon>
    </lineage>
</organism>
<dbReference type="GO" id="GO:0003677">
    <property type="term" value="F:DNA binding"/>
    <property type="evidence" value="ECO:0007669"/>
    <property type="project" value="InterPro"/>
</dbReference>
<dbReference type="Proteomes" id="UP000272428">
    <property type="component" value="Unassembled WGS sequence"/>
</dbReference>
<evidence type="ECO:0000259" key="1">
    <source>
        <dbReference type="Pfam" id="PF01548"/>
    </source>
</evidence>
<evidence type="ECO:0000313" key="2">
    <source>
        <dbReference type="EMBL" id="RKT01738.1"/>
    </source>
</evidence>
<dbReference type="AlphaFoldDB" id="A0A495SN96"/>
<dbReference type="GO" id="GO:0006313">
    <property type="term" value="P:DNA transposition"/>
    <property type="evidence" value="ECO:0007669"/>
    <property type="project" value="InterPro"/>
</dbReference>
<evidence type="ECO:0000313" key="3">
    <source>
        <dbReference type="Proteomes" id="UP000272428"/>
    </source>
</evidence>
<comment type="caution">
    <text evidence="2">The sequence shown here is derived from an EMBL/GenBank/DDBJ whole genome shotgun (WGS) entry which is preliminary data.</text>
</comment>
<keyword evidence="3" id="KW-1185">Reference proteome</keyword>
<dbReference type="EMBL" id="RBXB01000001">
    <property type="protein sequence ID" value="RKT01738.1"/>
    <property type="molecule type" value="Genomic_DNA"/>
</dbReference>
<sequence>MKFIGIDISKSTFVAAYPQLKGYQTQTYTNDLKGVKKFISSFSDADHQCVLEATGNYGTLLLYALRVESCKIDHSNPAKVTKTK</sequence>
<accession>A0A495SN96</accession>
<dbReference type="Pfam" id="PF01548">
    <property type="entry name" value="DEDD_Tnp_IS110"/>
    <property type="match status" value="1"/>
</dbReference>
<dbReference type="GO" id="GO:0004803">
    <property type="term" value="F:transposase activity"/>
    <property type="evidence" value="ECO:0007669"/>
    <property type="project" value="InterPro"/>
</dbReference>
<dbReference type="RefSeq" id="WP_121460626.1">
    <property type="nucleotide sequence ID" value="NZ_RBXB01000001.1"/>
</dbReference>
<name>A0A495SN96_9FLAO</name>